<protein>
    <submittedName>
        <fullName evidence="2">Uncharacterized protein</fullName>
    </submittedName>
</protein>
<proteinExistence type="predicted"/>
<dbReference type="AlphaFoldDB" id="A0AA88HKY6"/>
<dbReference type="EMBL" id="JAVRJZ010000019">
    <property type="protein sequence ID" value="KAK2707357.1"/>
    <property type="molecule type" value="Genomic_DNA"/>
</dbReference>
<reference evidence="2" key="1">
    <citation type="submission" date="2023-07" db="EMBL/GenBank/DDBJ databases">
        <title>Chromosome-level genome assembly of Artemia franciscana.</title>
        <authorList>
            <person name="Jo E."/>
        </authorList>
    </citation>
    <scope>NUCLEOTIDE SEQUENCE</scope>
    <source>
        <tissue evidence="2">Whole body</tissue>
    </source>
</reference>
<evidence type="ECO:0000256" key="1">
    <source>
        <dbReference type="SAM" id="MobiDB-lite"/>
    </source>
</evidence>
<gene>
    <name evidence="2" type="ORF">QYM36_015145</name>
</gene>
<evidence type="ECO:0000313" key="3">
    <source>
        <dbReference type="Proteomes" id="UP001187531"/>
    </source>
</evidence>
<dbReference type="Proteomes" id="UP001187531">
    <property type="component" value="Unassembled WGS sequence"/>
</dbReference>
<feature type="region of interest" description="Disordered" evidence="1">
    <location>
        <begin position="1"/>
        <end position="33"/>
    </location>
</feature>
<comment type="caution">
    <text evidence="2">The sequence shown here is derived from an EMBL/GenBank/DDBJ whole genome shotgun (WGS) entry which is preliminary data.</text>
</comment>
<feature type="compositionally biased region" description="Polar residues" evidence="1">
    <location>
        <begin position="21"/>
        <end position="33"/>
    </location>
</feature>
<evidence type="ECO:0000313" key="2">
    <source>
        <dbReference type="EMBL" id="KAK2707357.1"/>
    </source>
</evidence>
<name>A0AA88HKY6_ARTSF</name>
<keyword evidence="3" id="KW-1185">Reference proteome</keyword>
<accession>A0AA88HKY6</accession>
<sequence>MPVTNGESQYHDKIAVDPENPLNSTVTSTGSSTAPVTMDTLSQNFNQVLAGIQENGKKLDMMNDKLTALDVRVSKLEVSQLEQCSKVTSFDTKITFLATENMSLKSQIDKEFRDNLKIHDLIEAISRATARATIVYANGHQLLSGIEQQFKEHTPQIFSRRWLPQNAGYIGPMSGHVANVADANIEETNNFNHRVTHMHGENDLESSRSIWFDA</sequence>
<organism evidence="2 3">
    <name type="scientific">Artemia franciscana</name>
    <name type="common">Brine shrimp</name>
    <name type="synonym">Artemia sanfranciscana</name>
    <dbReference type="NCBI Taxonomy" id="6661"/>
    <lineage>
        <taxon>Eukaryota</taxon>
        <taxon>Metazoa</taxon>
        <taxon>Ecdysozoa</taxon>
        <taxon>Arthropoda</taxon>
        <taxon>Crustacea</taxon>
        <taxon>Branchiopoda</taxon>
        <taxon>Anostraca</taxon>
        <taxon>Artemiidae</taxon>
        <taxon>Artemia</taxon>
    </lineage>
</organism>